<dbReference type="Gene3D" id="3.20.14.10">
    <property type="entry name" value="L-fucose/L-arabinose isomerase, C-terminal"/>
    <property type="match status" value="1"/>
</dbReference>
<comment type="caution">
    <text evidence="11">The sequence shown here is derived from an EMBL/GenBank/DDBJ whole genome shotgun (WGS) entry which is preliminary data.</text>
</comment>
<evidence type="ECO:0000259" key="10">
    <source>
        <dbReference type="Pfam" id="PF07882"/>
    </source>
</evidence>
<keyword evidence="2 7" id="KW-0479">Metal-binding</keyword>
<evidence type="ECO:0000313" key="12">
    <source>
        <dbReference type="Proteomes" id="UP000262969"/>
    </source>
</evidence>
<feature type="binding site" evidence="7">
    <location>
        <position position="366"/>
    </location>
    <ligand>
        <name>Mn(2+)</name>
        <dbReference type="ChEBI" id="CHEBI:29035"/>
    </ligand>
</feature>
<dbReference type="PANTHER" id="PTHR37840:SF1">
    <property type="entry name" value="L-FUCOSE ISOMERASE"/>
    <property type="match status" value="1"/>
</dbReference>
<evidence type="ECO:0000256" key="3">
    <source>
        <dbReference type="ARBA" id="ARBA00023211"/>
    </source>
</evidence>
<evidence type="ECO:0000256" key="5">
    <source>
        <dbReference type="ARBA" id="ARBA00023253"/>
    </source>
</evidence>
<dbReference type="GO" id="GO:0008790">
    <property type="term" value="F:arabinose isomerase activity"/>
    <property type="evidence" value="ECO:0007669"/>
    <property type="project" value="TreeGrafter"/>
</dbReference>
<dbReference type="HAMAP" id="MF_01254">
    <property type="entry name" value="Fucose_iso"/>
    <property type="match status" value="1"/>
</dbReference>
<dbReference type="Pfam" id="PF02952">
    <property type="entry name" value="Fucose_iso_C"/>
    <property type="match status" value="1"/>
</dbReference>
<protein>
    <recommendedName>
        <fullName evidence="7">L-fucose isomerase</fullName>
        <shortName evidence="7">FucIase</shortName>
        <ecNumber evidence="7">5.3.1.25</ecNumber>
    </recommendedName>
    <alternativeName>
        <fullName evidence="7">6-deoxy-L-galactose isomerase</fullName>
    </alternativeName>
</protein>
<comment type="catalytic activity">
    <reaction evidence="7">
        <text>L-fucose = L-fuculose</text>
        <dbReference type="Rhea" id="RHEA:17233"/>
        <dbReference type="ChEBI" id="CHEBI:2181"/>
        <dbReference type="ChEBI" id="CHEBI:17617"/>
        <dbReference type="EC" id="5.3.1.25"/>
    </reaction>
</comment>
<dbReference type="AlphaFoldDB" id="A0A3D2X9Q9"/>
<dbReference type="Gene3D" id="3.40.50.1070">
    <property type="match status" value="1"/>
</dbReference>
<dbReference type="InterPro" id="IPR012888">
    <property type="entry name" value="Fucose_iso_N1"/>
</dbReference>
<dbReference type="GO" id="GO:0008736">
    <property type="term" value="F:L-fucose isomerase activity"/>
    <property type="evidence" value="ECO:0007669"/>
    <property type="project" value="UniProtKB-UniRule"/>
</dbReference>
<dbReference type="GO" id="GO:0030145">
    <property type="term" value="F:manganese ion binding"/>
    <property type="evidence" value="ECO:0007669"/>
    <property type="project" value="UniProtKB-UniRule"/>
</dbReference>
<keyword evidence="6 7" id="KW-0119">Carbohydrate metabolism</keyword>
<dbReference type="UniPathway" id="UPA00563">
    <property type="reaction ID" value="UER00624"/>
</dbReference>
<feature type="active site" description="Proton acceptor" evidence="7">
    <location>
        <position position="342"/>
    </location>
</feature>
<feature type="binding site" evidence="7">
    <location>
        <position position="535"/>
    </location>
    <ligand>
        <name>Mn(2+)</name>
        <dbReference type="ChEBI" id="CHEBI:29035"/>
    </ligand>
</feature>
<dbReference type="GO" id="GO:0005737">
    <property type="term" value="C:cytoplasm"/>
    <property type="evidence" value="ECO:0007669"/>
    <property type="project" value="UniProtKB-SubCell"/>
</dbReference>
<evidence type="ECO:0000256" key="4">
    <source>
        <dbReference type="ARBA" id="ARBA00023235"/>
    </source>
</evidence>
<name>A0A3D2X9Q9_9FIRM</name>
<dbReference type="InterPro" id="IPR038393">
    <property type="entry name" value="Fuc_iso_dom3_sf"/>
</dbReference>
<evidence type="ECO:0000256" key="7">
    <source>
        <dbReference type="HAMAP-Rule" id="MF_01254"/>
    </source>
</evidence>
<comment type="pathway">
    <text evidence="7">Carbohydrate degradation; L-fucose degradation; L-lactaldehyde and glycerone phosphate from L-fucose: step 1/3.</text>
</comment>
<dbReference type="Gene3D" id="3.40.275.10">
    <property type="entry name" value="L-fucose Isomerase, Chain A, domain 2"/>
    <property type="match status" value="1"/>
</dbReference>
<proteinExistence type="inferred from homology"/>
<evidence type="ECO:0000313" key="11">
    <source>
        <dbReference type="EMBL" id="HCL03841.1"/>
    </source>
</evidence>
<dbReference type="InterPro" id="IPR038391">
    <property type="entry name" value="Fucose_iso_dom1_sf"/>
</dbReference>
<comment type="cofactor">
    <cofactor evidence="7">
        <name>Mn(2+)</name>
        <dbReference type="ChEBI" id="CHEBI:29035"/>
    </cofactor>
</comment>
<dbReference type="NCBIfam" id="TIGR01089">
    <property type="entry name" value="fucI"/>
    <property type="match status" value="1"/>
</dbReference>
<dbReference type="InterPro" id="IPR009015">
    <property type="entry name" value="Fucose_isomerase_N/cen_sf"/>
</dbReference>
<dbReference type="GO" id="GO:0042355">
    <property type="term" value="P:L-fucose catabolic process"/>
    <property type="evidence" value="ECO:0007669"/>
    <property type="project" value="UniProtKB-UniRule"/>
</dbReference>
<evidence type="ECO:0000256" key="2">
    <source>
        <dbReference type="ARBA" id="ARBA00022723"/>
    </source>
</evidence>
<dbReference type="Proteomes" id="UP000262969">
    <property type="component" value="Unassembled WGS sequence"/>
</dbReference>
<evidence type="ECO:0000256" key="1">
    <source>
        <dbReference type="ARBA" id="ARBA00022490"/>
    </source>
</evidence>
<organism evidence="11 12">
    <name type="scientific">Lachnoclostridium phytofermentans</name>
    <dbReference type="NCBI Taxonomy" id="66219"/>
    <lineage>
        <taxon>Bacteria</taxon>
        <taxon>Bacillati</taxon>
        <taxon>Bacillota</taxon>
        <taxon>Clostridia</taxon>
        <taxon>Lachnospirales</taxon>
        <taxon>Lachnospiraceae</taxon>
    </lineage>
</organism>
<reference evidence="11 12" key="1">
    <citation type="journal article" date="2018" name="Nat. Biotechnol.">
        <title>A standardized bacterial taxonomy based on genome phylogeny substantially revises the tree of life.</title>
        <authorList>
            <person name="Parks D.H."/>
            <person name="Chuvochina M."/>
            <person name="Waite D.W."/>
            <person name="Rinke C."/>
            <person name="Skarshewski A."/>
            <person name="Chaumeil P.A."/>
            <person name="Hugenholtz P."/>
        </authorList>
    </citation>
    <scope>NUCLEOTIDE SEQUENCE [LARGE SCALE GENOMIC DNA]</scope>
    <source>
        <strain evidence="11">UBA11728</strain>
    </source>
</reference>
<evidence type="ECO:0000259" key="8">
    <source>
        <dbReference type="Pfam" id="PF02952"/>
    </source>
</evidence>
<dbReference type="InterPro" id="IPR015888">
    <property type="entry name" value="Fuc_isomerase_C"/>
</dbReference>
<comment type="function">
    <text evidence="7">Converts the aldose L-fucose into the corresponding ketose L-fuculose.</text>
</comment>
<gene>
    <name evidence="7" type="primary">fucI</name>
    <name evidence="11" type="ORF">DHW61_15780</name>
</gene>
<dbReference type="NCBIfam" id="NF008220">
    <property type="entry name" value="PRK10991.1"/>
    <property type="match status" value="1"/>
</dbReference>
<evidence type="ECO:0000256" key="6">
    <source>
        <dbReference type="ARBA" id="ARBA00023277"/>
    </source>
</evidence>
<feature type="binding site" evidence="7">
    <location>
        <position position="342"/>
    </location>
    <ligand>
        <name>Mn(2+)</name>
        <dbReference type="ChEBI" id="CHEBI:29035"/>
    </ligand>
</feature>
<keyword evidence="3 7" id="KW-0464">Manganese</keyword>
<comment type="subcellular location">
    <subcellularLocation>
        <location evidence="7">Cytoplasm</location>
    </subcellularLocation>
</comment>
<feature type="domain" description="L-fucose isomerase N-terminal-2" evidence="10">
    <location>
        <begin position="181"/>
        <end position="359"/>
    </location>
</feature>
<dbReference type="Pfam" id="PF07882">
    <property type="entry name" value="Fucose_iso_N2"/>
    <property type="match status" value="1"/>
</dbReference>
<evidence type="ECO:0000259" key="9">
    <source>
        <dbReference type="Pfam" id="PF07881"/>
    </source>
</evidence>
<dbReference type="GO" id="GO:0019571">
    <property type="term" value="P:D-arabinose catabolic process"/>
    <property type="evidence" value="ECO:0007669"/>
    <property type="project" value="TreeGrafter"/>
</dbReference>
<dbReference type="InterPro" id="IPR012889">
    <property type="entry name" value="Fucose_isomerase_N2"/>
</dbReference>
<dbReference type="InterPro" id="IPR004216">
    <property type="entry name" value="Fuc/Ara_isomerase_C"/>
</dbReference>
<accession>A0A3D2X9Q9</accession>
<sequence length="597" mass="66145">MAKNRLIGEYPIIGIRPTIDGRRGYLKVRESLEEQTMGMAKAAAKLFEENLRYSNGEPVKVIISDTTIGRAGETAACAEQFKKAGVDITLTVTPCWCYGAETMDMDPMTIKGVWGFNGTERPGAVYLASVLATHAQKGLPAFGIYGHDVQDADNKEIPEDVKEKLLRFGRASVAAATMRGKSYLQIGSICMGIGGSIIDPAFIEEYLGMRVESVDEVEIIRRMTEEIYDKEEYEKALAWTKEKCKEGFDKNPSEVQKTPEQKEKDWEFVVKMMCIIKDLMNGNANLPKGCEEEMSGHNAIAAGFQGQRQWTDFYPNCDFPEALLNTSFDWNGAREPYILATENDVLNGLGMLFSKLLTNTAQIFADVRTYWSPEAVKKATGYDLEGVAKESGGIIHLINSGAACLDACGEAKDASGNGVMKPWYEVNEEDQEAILNATTWNAADNGYFRGGGYSSRFLTTAQMPCTMIRLNLVKGLGPMLQIAEGYTVKLPDEVSDTLWKRTDYTWPCTWFAPRTTGEGAFTTAYDVMNNWGANHGAISYGHIGADLITLCSMLRIPVAMHNVPEEKIFRPAAWNAYGMDKEGQDYRACAAYGPMYR</sequence>
<keyword evidence="5 7" id="KW-0294">Fucose metabolism</keyword>
<feature type="active site" description="Proton acceptor" evidence="7">
    <location>
        <position position="366"/>
    </location>
</feature>
<feature type="domain" description="L-fucose isomerase N-terminal-1" evidence="9">
    <location>
        <begin position="11"/>
        <end position="180"/>
    </location>
</feature>
<dbReference type="EC" id="5.3.1.25" evidence="7"/>
<dbReference type="InterPro" id="IPR005763">
    <property type="entry name" value="Fucose_isomerase"/>
</dbReference>
<dbReference type="SUPFAM" id="SSF53743">
    <property type="entry name" value="FucI/AraA N-terminal and middle domains"/>
    <property type="match status" value="1"/>
</dbReference>
<dbReference type="PANTHER" id="PTHR37840">
    <property type="entry name" value="L-FUCOSE ISOMERASE"/>
    <property type="match status" value="1"/>
</dbReference>
<keyword evidence="4 7" id="KW-0413">Isomerase</keyword>
<dbReference type="EMBL" id="DPVV01000525">
    <property type="protein sequence ID" value="HCL03841.1"/>
    <property type="molecule type" value="Genomic_DNA"/>
</dbReference>
<keyword evidence="1 7" id="KW-0963">Cytoplasm</keyword>
<dbReference type="InterPro" id="IPR038392">
    <property type="entry name" value="Fucose_isomerase_dom2_sf"/>
</dbReference>
<comment type="similarity">
    <text evidence="7">Belongs to the L-fucose isomerase family.</text>
</comment>
<feature type="domain" description="L-fucose isomerase C-terminal" evidence="8">
    <location>
        <begin position="397"/>
        <end position="561"/>
    </location>
</feature>
<dbReference type="SUPFAM" id="SSF50443">
    <property type="entry name" value="FucI/AraA C-terminal domain-like"/>
    <property type="match status" value="1"/>
</dbReference>
<dbReference type="Pfam" id="PF07881">
    <property type="entry name" value="Fucose_iso_N1"/>
    <property type="match status" value="1"/>
</dbReference>